<evidence type="ECO:0000313" key="4">
    <source>
        <dbReference type="EMBL" id="HCO22275.1"/>
    </source>
</evidence>
<evidence type="ECO:0000256" key="2">
    <source>
        <dbReference type="SAM" id="SignalP"/>
    </source>
</evidence>
<evidence type="ECO:0000313" key="5">
    <source>
        <dbReference type="Proteomes" id="UP000263642"/>
    </source>
</evidence>
<feature type="domain" description="SGNH hydrolase-type esterase" evidence="3">
    <location>
        <begin position="53"/>
        <end position="237"/>
    </location>
</feature>
<dbReference type="InterPro" id="IPR036514">
    <property type="entry name" value="SGNH_hydro_sf"/>
</dbReference>
<feature type="chain" id="PRO_5017777208" description="SGNH hydrolase-type esterase domain-containing protein" evidence="2">
    <location>
        <begin position="29"/>
        <end position="467"/>
    </location>
</feature>
<sequence length="467" mass="52577">MRFSMVRTKLIYTITLGLFLMTAGLLQAQEAQQQSHKAPLSKMELESGDSIVFLGDSITHQCLYTQYVEDFFYTRYPRMRLKFHNAGVGGAKAWDALARFDRDVAAYKPKYVTILLGMNDGQYQPFNEEIFQTYYHDMKELITKIEAIGAKPILMTPTMFDARAARMGTRKRDPSAVELYNSVLAYYGTWLREVAAESGFGFVDMYGPLNNITITARQKDPRFTLIRDAIHPDAPGQVVMAYALLSDMNVQRRVSRITISEKANGEPAAVARGGKLTDLVYDDEGVSFTWLADSLPWVVPEEAKLGAELTKLGHRMSQEALSIHGLPAGRYELSIDGEVAGQYSNTTLAQHIELQSNPKTPQYQQAMKVALLNKERNDGPVKNKRNSWRAFQQFARIKRQLDAQAGEKNAQQVAQLDRLEKQLAGQEKVIEESEAAAMALEDKIYEVNQPVARKYVLKKVAAGKKQK</sequence>
<name>A0A3D3R0C2_9PLAN</name>
<comment type="caution">
    <text evidence="4">The sequence shown here is derived from an EMBL/GenBank/DDBJ whole genome shotgun (WGS) entry which is preliminary data.</text>
</comment>
<dbReference type="InterPro" id="IPR051532">
    <property type="entry name" value="Ester_Hydrolysis_Enzymes"/>
</dbReference>
<dbReference type="InterPro" id="IPR013830">
    <property type="entry name" value="SGNH_hydro"/>
</dbReference>
<dbReference type="SUPFAM" id="SSF52266">
    <property type="entry name" value="SGNH hydrolase"/>
    <property type="match status" value="1"/>
</dbReference>
<dbReference type="PANTHER" id="PTHR30383">
    <property type="entry name" value="THIOESTERASE 1/PROTEASE 1/LYSOPHOSPHOLIPASE L1"/>
    <property type="match status" value="1"/>
</dbReference>
<evidence type="ECO:0000259" key="3">
    <source>
        <dbReference type="Pfam" id="PF13472"/>
    </source>
</evidence>
<dbReference type="CDD" id="cd01834">
    <property type="entry name" value="SGNH_hydrolase_like_2"/>
    <property type="match status" value="1"/>
</dbReference>
<dbReference type="Gene3D" id="3.40.50.1110">
    <property type="entry name" value="SGNH hydrolase"/>
    <property type="match status" value="1"/>
</dbReference>
<dbReference type="EMBL" id="DQAY01000024">
    <property type="protein sequence ID" value="HCO22275.1"/>
    <property type="molecule type" value="Genomic_DNA"/>
</dbReference>
<feature type="coiled-coil region" evidence="1">
    <location>
        <begin position="409"/>
        <end position="443"/>
    </location>
</feature>
<keyword evidence="1" id="KW-0175">Coiled coil</keyword>
<dbReference type="GO" id="GO:0004622">
    <property type="term" value="F:phosphatidylcholine lysophospholipase activity"/>
    <property type="evidence" value="ECO:0007669"/>
    <property type="project" value="TreeGrafter"/>
</dbReference>
<dbReference type="Proteomes" id="UP000263642">
    <property type="component" value="Unassembled WGS sequence"/>
</dbReference>
<keyword evidence="2" id="KW-0732">Signal</keyword>
<organism evidence="4 5">
    <name type="scientific">Gimesia maris</name>
    <dbReference type="NCBI Taxonomy" id="122"/>
    <lineage>
        <taxon>Bacteria</taxon>
        <taxon>Pseudomonadati</taxon>
        <taxon>Planctomycetota</taxon>
        <taxon>Planctomycetia</taxon>
        <taxon>Planctomycetales</taxon>
        <taxon>Planctomycetaceae</taxon>
        <taxon>Gimesia</taxon>
    </lineage>
</organism>
<evidence type="ECO:0000256" key="1">
    <source>
        <dbReference type="SAM" id="Coils"/>
    </source>
</evidence>
<dbReference type="PANTHER" id="PTHR30383:SF5">
    <property type="entry name" value="SGNH HYDROLASE-TYPE ESTERASE DOMAIN-CONTAINING PROTEIN"/>
    <property type="match status" value="1"/>
</dbReference>
<dbReference type="Pfam" id="PF13472">
    <property type="entry name" value="Lipase_GDSL_2"/>
    <property type="match status" value="1"/>
</dbReference>
<protein>
    <recommendedName>
        <fullName evidence="3">SGNH hydrolase-type esterase domain-containing protein</fullName>
    </recommendedName>
</protein>
<dbReference type="AlphaFoldDB" id="A0A3D3R0C2"/>
<feature type="signal peptide" evidence="2">
    <location>
        <begin position="1"/>
        <end position="28"/>
    </location>
</feature>
<reference evidence="4 5" key="1">
    <citation type="journal article" date="2018" name="Nat. Biotechnol.">
        <title>A standardized bacterial taxonomy based on genome phylogeny substantially revises the tree of life.</title>
        <authorList>
            <person name="Parks D.H."/>
            <person name="Chuvochina M."/>
            <person name="Waite D.W."/>
            <person name="Rinke C."/>
            <person name="Skarshewski A."/>
            <person name="Chaumeil P.A."/>
            <person name="Hugenholtz P."/>
        </authorList>
    </citation>
    <scope>NUCLEOTIDE SEQUENCE [LARGE SCALE GENOMIC DNA]</scope>
    <source>
        <strain evidence="4">UBA9375</strain>
    </source>
</reference>
<accession>A0A3D3R0C2</accession>
<proteinExistence type="predicted"/>
<gene>
    <name evidence="4" type="ORF">DIT97_04140</name>
</gene>